<evidence type="ECO:0000313" key="2">
    <source>
        <dbReference type="EMBL" id="CAM77843.1"/>
    </source>
</evidence>
<proteinExistence type="predicted"/>
<gene>
    <name evidence="2" type="ORF">MGR_3911</name>
</gene>
<organism evidence="2">
    <name type="scientific">Magnetospirillum gryphiswaldense</name>
    <dbReference type="NCBI Taxonomy" id="55518"/>
    <lineage>
        <taxon>Bacteria</taxon>
        <taxon>Pseudomonadati</taxon>
        <taxon>Pseudomonadota</taxon>
        <taxon>Alphaproteobacteria</taxon>
        <taxon>Rhodospirillales</taxon>
        <taxon>Rhodospirillaceae</taxon>
        <taxon>Magnetospirillum</taxon>
    </lineage>
</organism>
<keyword evidence="1" id="KW-0175">Coiled coil</keyword>
<dbReference type="RefSeq" id="WP_106001228.1">
    <property type="nucleotide sequence ID" value="NZ_CP027527.1"/>
</dbReference>
<name>A4U4N6_9PROT</name>
<sequence length="346" mass="37638">MADISSLLQTQHSLYTYNSDNALLRVKAAQADRLKREYERIEDKYDGSAQADYEAKLEAAVNAKAEIATPYQRVQTALGKMDDLRNKLIEMRNAANLGSAEAFDYAYSTLTTMVGSSWLDNSLLTSNNRTNSNTWPDRPELFSAGSYQIELKHYFLGNDYSIEMDDGSGTVRPDFSENTLSGGAVGGAKFEDISNVTITGDQISFDVGGTTHTGTLHKGGGGVLSAWGYNNFATATDQDNAKAAIDDAIERVRMAETQWGIAEAQLSGALSKLGLTQEQAQSDFESKSIEIIEAKTAEKKAAKARFDLSVNSLALTSNQATNYIQQMFMAQPIGQSKGIFDIIGGY</sequence>
<feature type="coiled-coil region" evidence="1">
    <location>
        <begin position="24"/>
        <end position="94"/>
    </location>
</feature>
<accession>A4U4N6</accession>
<reference evidence="2" key="1">
    <citation type="journal article" date="2007" name="J. Bacteriol.">
        <title>Comparative genome analysis of four magnetotactic bacteria reveals a complex set of group-specific genes implicated in magnetosome biomineralization and function.</title>
        <authorList>
            <person name="Richter M."/>
            <person name="Kube M."/>
            <person name="Bazylinski D.A."/>
            <person name="Lombardot T."/>
            <person name="Gloeckner F.O."/>
            <person name="Reinhardt R."/>
            <person name="Schueler D."/>
        </authorList>
    </citation>
    <scope>NUCLEOTIDE SEQUENCE</scope>
    <source>
        <strain evidence="2">MSR-1</strain>
    </source>
</reference>
<dbReference type="AlphaFoldDB" id="A4U4N6"/>
<evidence type="ECO:0000256" key="1">
    <source>
        <dbReference type="SAM" id="Coils"/>
    </source>
</evidence>
<protein>
    <recommendedName>
        <fullName evidence="3">Flagellin</fullName>
    </recommendedName>
</protein>
<dbReference type="EMBL" id="CU459003">
    <property type="protein sequence ID" value="CAM77843.1"/>
    <property type="molecule type" value="Genomic_DNA"/>
</dbReference>
<evidence type="ECO:0008006" key="3">
    <source>
        <dbReference type="Google" id="ProtNLM"/>
    </source>
</evidence>